<evidence type="ECO:0000313" key="2">
    <source>
        <dbReference type="EMBL" id="MBU3849627.1"/>
    </source>
</evidence>
<dbReference type="Proteomes" id="UP000823914">
    <property type="component" value="Unassembled WGS sequence"/>
</dbReference>
<dbReference type="Pfam" id="PF09924">
    <property type="entry name" value="LPG_synthase_C"/>
    <property type="match status" value="1"/>
</dbReference>
<dbReference type="InterPro" id="IPR016181">
    <property type="entry name" value="Acyl_CoA_acyltransferase"/>
</dbReference>
<dbReference type="EMBL" id="JAHLFV010000081">
    <property type="protein sequence ID" value="MBU3849627.1"/>
    <property type="molecule type" value="Genomic_DNA"/>
</dbReference>
<dbReference type="PIRSF" id="PIRSF018688">
    <property type="entry name" value="UCP018688"/>
    <property type="match status" value="1"/>
</dbReference>
<organism evidence="2 3">
    <name type="scientific">Candidatus Treponema excrementipullorum</name>
    <dbReference type="NCBI Taxonomy" id="2838768"/>
    <lineage>
        <taxon>Bacteria</taxon>
        <taxon>Pseudomonadati</taxon>
        <taxon>Spirochaetota</taxon>
        <taxon>Spirochaetia</taxon>
        <taxon>Spirochaetales</taxon>
        <taxon>Treponemataceae</taxon>
        <taxon>Treponema</taxon>
    </lineage>
</organism>
<dbReference type="PANTHER" id="PTHR41373">
    <property type="entry name" value="DUF2156 DOMAIN-CONTAINING PROTEIN"/>
    <property type="match status" value="1"/>
</dbReference>
<reference evidence="2" key="1">
    <citation type="journal article" date="2021" name="PeerJ">
        <title>Extensive microbial diversity within the chicken gut microbiome revealed by metagenomics and culture.</title>
        <authorList>
            <person name="Gilroy R."/>
            <person name="Ravi A."/>
            <person name="Getino M."/>
            <person name="Pursley I."/>
            <person name="Horton D.L."/>
            <person name="Alikhan N.F."/>
            <person name="Baker D."/>
            <person name="Gharbi K."/>
            <person name="Hall N."/>
            <person name="Watson M."/>
            <person name="Adriaenssens E.M."/>
            <person name="Foster-Nyarko E."/>
            <person name="Jarju S."/>
            <person name="Secka A."/>
            <person name="Antonio M."/>
            <person name="Oren A."/>
            <person name="Chaudhuri R.R."/>
            <person name="La Ragione R."/>
            <person name="Hildebrand F."/>
            <person name="Pallen M.J."/>
        </authorList>
    </citation>
    <scope>NUCLEOTIDE SEQUENCE</scope>
    <source>
        <strain evidence="2">Gambia15-2214</strain>
    </source>
</reference>
<dbReference type="InterPro" id="IPR024320">
    <property type="entry name" value="LPG_synthase_C"/>
</dbReference>
<accession>A0A9E2L2G3</accession>
<evidence type="ECO:0000313" key="3">
    <source>
        <dbReference type="Proteomes" id="UP000823914"/>
    </source>
</evidence>
<gene>
    <name evidence="2" type="ORF">IAA16_03580</name>
</gene>
<feature type="domain" description="Phosphatidylglycerol lysyltransferase C-terminal" evidence="1">
    <location>
        <begin position="103"/>
        <end position="302"/>
    </location>
</feature>
<dbReference type="InterPro" id="IPR016732">
    <property type="entry name" value="UCP018688"/>
</dbReference>
<dbReference type="AlphaFoldDB" id="A0A9E2L2G3"/>
<dbReference type="Gene3D" id="3.40.630.30">
    <property type="match status" value="1"/>
</dbReference>
<name>A0A9E2L2G3_9SPIR</name>
<sequence>MKAIPMFPDFAPICFDMVAEFSDFCEKLESGISEFITPNLFFDSKKYTYVFSRLSQNALLLKGVSPEPLYEGQRGHSPFFSLLSNHVDMELFDKYLNTYLQEGLFWKNMSEEHKHVLEDDLSRREYKILEDRNNFDYLYSRTDLAQLQGKAFHKKKNLVNAFTGAYESETKKLDVYTIPDALSVLESWKKMRIQDEDDYKECRMALEKFTQFSLSGIVVYAQGIPVGFSIGQCIQQGTMFVTLFEKALNGYKGVYQFVNRSQALHLPPTVEIINREQDLGDEGLRQAKMTYRPVGFTKKYVVCKE</sequence>
<evidence type="ECO:0000259" key="1">
    <source>
        <dbReference type="Pfam" id="PF09924"/>
    </source>
</evidence>
<protein>
    <submittedName>
        <fullName evidence="2">DUF2156 domain-containing protein</fullName>
    </submittedName>
</protein>
<proteinExistence type="predicted"/>
<dbReference type="PANTHER" id="PTHR41373:SF1">
    <property type="entry name" value="PHOSPHATIDYLGLYCEROL LYSYLTRANSFERASE C-TERMINAL DOMAIN-CONTAINING PROTEIN"/>
    <property type="match status" value="1"/>
</dbReference>
<dbReference type="SUPFAM" id="SSF55729">
    <property type="entry name" value="Acyl-CoA N-acyltransferases (Nat)"/>
    <property type="match status" value="2"/>
</dbReference>
<comment type="caution">
    <text evidence="2">The sequence shown here is derived from an EMBL/GenBank/DDBJ whole genome shotgun (WGS) entry which is preliminary data.</text>
</comment>
<reference evidence="2" key="2">
    <citation type="submission" date="2021-04" db="EMBL/GenBank/DDBJ databases">
        <authorList>
            <person name="Gilroy R."/>
        </authorList>
    </citation>
    <scope>NUCLEOTIDE SEQUENCE</scope>
    <source>
        <strain evidence="2">Gambia15-2214</strain>
    </source>
</reference>